<feature type="compositionally biased region" description="Polar residues" evidence="1">
    <location>
        <begin position="57"/>
        <end position="78"/>
    </location>
</feature>
<accession>A0A5B0SBW9</accession>
<evidence type="ECO:0000313" key="3">
    <source>
        <dbReference type="Proteomes" id="UP000325313"/>
    </source>
</evidence>
<dbReference type="AlphaFoldDB" id="A0A5B0SBW9"/>
<evidence type="ECO:0000256" key="1">
    <source>
        <dbReference type="SAM" id="MobiDB-lite"/>
    </source>
</evidence>
<organism evidence="2 3">
    <name type="scientific">Puccinia graminis f. sp. tritici</name>
    <dbReference type="NCBI Taxonomy" id="56615"/>
    <lineage>
        <taxon>Eukaryota</taxon>
        <taxon>Fungi</taxon>
        <taxon>Dikarya</taxon>
        <taxon>Basidiomycota</taxon>
        <taxon>Pucciniomycotina</taxon>
        <taxon>Pucciniomycetes</taxon>
        <taxon>Pucciniales</taxon>
        <taxon>Pucciniaceae</taxon>
        <taxon>Puccinia</taxon>
    </lineage>
</organism>
<comment type="caution">
    <text evidence="2">The sequence shown here is derived from an EMBL/GenBank/DDBJ whole genome shotgun (WGS) entry which is preliminary data.</text>
</comment>
<evidence type="ECO:0000313" key="2">
    <source>
        <dbReference type="EMBL" id="KAA1135488.1"/>
    </source>
</evidence>
<feature type="region of interest" description="Disordered" evidence="1">
    <location>
        <begin position="49"/>
        <end position="78"/>
    </location>
</feature>
<reference evidence="2 3" key="1">
    <citation type="submission" date="2019-05" db="EMBL/GenBank/DDBJ databases">
        <title>Emergence of the Ug99 lineage of the wheat stem rust pathogen through somatic hybridization.</title>
        <authorList>
            <person name="Li F."/>
            <person name="Upadhyaya N.M."/>
            <person name="Sperschneider J."/>
            <person name="Matny O."/>
            <person name="Nguyen-Phuc H."/>
            <person name="Mago R."/>
            <person name="Raley C."/>
            <person name="Miller M.E."/>
            <person name="Silverstein K.A.T."/>
            <person name="Henningsen E."/>
            <person name="Hirsch C.D."/>
            <person name="Visser B."/>
            <person name="Pretorius Z.A."/>
            <person name="Steffenson B.J."/>
            <person name="Schwessinger B."/>
            <person name="Dodds P.N."/>
            <person name="Figueroa M."/>
        </authorList>
    </citation>
    <scope>NUCLEOTIDE SEQUENCE [LARGE SCALE GENOMIC DNA]</scope>
    <source>
        <strain evidence="2 3">Ug99</strain>
    </source>
</reference>
<protein>
    <submittedName>
        <fullName evidence="2">Uncharacterized protein</fullName>
    </submittedName>
</protein>
<dbReference type="EMBL" id="VDEP01000038">
    <property type="protein sequence ID" value="KAA1135488.1"/>
    <property type="molecule type" value="Genomic_DNA"/>
</dbReference>
<gene>
    <name evidence="2" type="ORF">PGTUg99_003621</name>
</gene>
<proteinExistence type="predicted"/>
<sequence length="78" mass="8553">MEENLTSTLGSGGVSSLEAKAAAPLSSNLCMWEKPPSPSIRHVAIFHQFQSQPPPQTIQLQQNSPHQQHPLNTPIKTR</sequence>
<name>A0A5B0SBW9_PUCGR</name>
<dbReference type="Proteomes" id="UP000325313">
    <property type="component" value="Unassembled WGS sequence"/>
</dbReference>